<protein>
    <recommendedName>
        <fullName evidence="4">PKD/REJ-like domain-containing protein</fullName>
    </recommendedName>
</protein>
<organism evidence="2 3">
    <name type="scientific">Chondrus crispus</name>
    <name type="common">Carrageen Irish moss</name>
    <name type="synonym">Polymorpha crispa</name>
    <dbReference type="NCBI Taxonomy" id="2769"/>
    <lineage>
        <taxon>Eukaryota</taxon>
        <taxon>Rhodophyta</taxon>
        <taxon>Florideophyceae</taxon>
        <taxon>Rhodymeniophycidae</taxon>
        <taxon>Gigartinales</taxon>
        <taxon>Gigartinaceae</taxon>
        <taxon>Chondrus</taxon>
    </lineage>
</organism>
<proteinExistence type="predicted"/>
<dbReference type="Proteomes" id="UP000012073">
    <property type="component" value="Unassembled WGS sequence"/>
</dbReference>
<dbReference type="GeneID" id="17327015"/>
<reference evidence="3" key="1">
    <citation type="journal article" date="2013" name="Proc. Natl. Acad. Sci. U.S.A.">
        <title>Genome structure and metabolic features in the red seaweed Chondrus crispus shed light on evolution of the Archaeplastida.</title>
        <authorList>
            <person name="Collen J."/>
            <person name="Porcel B."/>
            <person name="Carre W."/>
            <person name="Ball S.G."/>
            <person name="Chaparro C."/>
            <person name="Tonon T."/>
            <person name="Barbeyron T."/>
            <person name="Michel G."/>
            <person name="Noel B."/>
            <person name="Valentin K."/>
            <person name="Elias M."/>
            <person name="Artiguenave F."/>
            <person name="Arun A."/>
            <person name="Aury J.M."/>
            <person name="Barbosa-Neto J.F."/>
            <person name="Bothwell J.H."/>
            <person name="Bouget F.Y."/>
            <person name="Brillet L."/>
            <person name="Cabello-Hurtado F."/>
            <person name="Capella-Gutierrez S."/>
            <person name="Charrier B."/>
            <person name="Cladiere L."/>
            <person name="Cock J.M."/>
            <person name="Coelho S.M."/>
            <person name="Colleoni C."/>
            <person name="Czjzek M."/>
            <person name="Da Silva C."/>
            <person name="Delage L."/>
            <person name="Denoeud F."/>
            <person name="Deschamps P."/>
            <person name="Dittami S.M."/>
            <person name="Gabaldon T."/>
            <person name="Gachon C.M."/>
            <person name="Groisillier A."/>
            <person name="Herve C."/>
            <person name="Jabbari K."/>
            <person name="Katinka M."/>
            <person name="Kloareg B."/>
            <person name="Kowalczyk N."/>
            <person name="Labadie K."/>
            <person name="Leblanc C."/>
            <person name="Lopez P.J."/>
            <person name="McLachlan D.H."/>
            <person name="Meslet-Cladiere L."/>
            <person name="Moustafa A."/>
            <person name="Nehr Z."/>
            <person name="Nyvall Collen P."/>
            <person name="Panaud O."/>
            <person name="Partensky F."/>
            <person name="Poulain J."/>
            <person name="Rensing S.A."/>
            <person name="Rousvoal S."/>
            <person name="Samson G."/>
            <person name="Symeonidi A."/>
            <person name="Weissenbach J."/>
            <person name="Zambounis A."/>
            <person name="Wincker P."/>
            <person name="Boyen C."/>
        </authorList>
    </citation>
    <scope>NUCLEOTIDE SEQUENCE [LARGE SCALE GENOMIC DNA]</scope>
    <source>
        <strain evidence="3">cv. Stackhouse</strain>
    </source>
</reference>
<dbReference type="AlphaFoldDB" id="R7QPQ0"/>
<accession>R7QPQ0</accession>
<feature type="transmembrane region" description="Helical" evidence="1">
    <location>
        <begin position="719"/>
        <end position="741"/>
    </location>
</feature>
<gene>
    <name evidence="2" type="ORF">CHC_T00000235001</name>
</gene>
<dbReference type="EMBL" id="HG002024">
    <property type="protein sequence ID" value="CDF39370.1"/>
    <property type="molecule type" value="Genomic_DNA"/>
</dbReference>
<keyword evidence="1" id="KW-0812">Transmembrane</keyword>
<evidence type="ECO:0000313" key="3">
    <source>
        <dbReference type="Proteomes" id="UP000012073"/>
    </source>
</evidence>
<evidence type="ECO:0000313" key="2">
    <source>
        <dbReference type="EMBL" id="CDF39370.1"/>
    </source>
</evidence>
<keyword evidence="1" id="KW-0472">Membrane</keyword>
<dbReference type="OrthoDB" id="10650977at2759"/>
<sequence>MSDAVECDSTLLADGNIDAKEFTVSSESWASIQNTSSRVHIQYGLQVSKTSVNATDDEIERVSDDVQSTLILAQEAEQSYESLQGIVVLNNQSVLLDKTSVKYYEDVIITPESATEETTWKFELLSPLSQTFTLLASDSNLLDLPGYFGARDEPGRLSLGLKANVLTPNTQYEFLVSSFRTGFSVNEQKISLTTVEKPRIILGNYATPTGTTEDTYVLSAYASYDGDFKFFFMLKDDFGFEMCVGGCQGENVVQFRLGTAGTYAVRCDVYDSLGYTLLANATGGSIVVSEELTITDLSQFGEQAEQAFLAGDHAIYQQLGADMVKHVVSLGESQSPDLDSEILANFTLGMNQVAANAVPNPIQSAGYVRMAASLASLTPDLGITFDTETLYYLVNITVSAIDRVPDNGALQVLEELLDFYDLTPELVLETYSQGTSRRRLLHEMQDSGKEVREIWLDIYEVLKNQVVLTVLKRCTCGCVEEVQTGVSSPSRISLNLRRAMMRQARNQSAIESYVNPIQGRLSPVSIKLAHFCNSEQGNQLKVDEDTVDEVRFSWCKGIFENSIKKLYFALAKTPDYIYLSQLRKNVTLSNGLVTTVIAELNGNAVEDATLPISNCYTVEMPMLRNFSDTGTSIPEEEQPRGIRLHPPKQWQEPASLALYNPIFSGLTTTVGDTASTSETEYITATVKMSSTGVLAVGTRIHWSGGLFSLEGIFLSAAEIAGVTVVIFVLVLGATISTWVVATKLIGQTGPLPPVEADFTYVERDVYGRGTALDIMEDER</sequence>
<keyword evidence="1" id="KW-1133">Transmembrane helix</keyword>
<evidence type="ECO:0000256" key="1">
    <source>
        <dbReference type="SAM" id="Phobius"/>
    </source>
</evidence>
<dbReference type="KEGG" id="ccp:CHC_T00000235001"/>
<keyword evidence="3" id="KW-1185">Reference proteome</keyword>
<dbReference type="RefSeq" id="XP_005719281.1">
    <property type="nucleotide sequence ID" value="XM_005719224.1"/>
</dbReference>
<evidence type="ECO:0008006" key="4">
    <source>
        <dbReference type="Google" id="ProtNLM"/>
    </source>
</evidence>
<dbReference type="Gramene" id="CDF39370">
    <property type="protein sequence ID" value="CDF39370"/>
    <property type="gene ID" value="CHC_T00000235001"/>
</dbReference>
<name>R7QPQ0_CHOCR</name>